<gene>
    <name evidence="1" type="ORF">AWC04_06910</name>
</gene>
<protein>
    <submittedName>
        <fullName evidence="1">Uncharacterized protein</fullName>
    </submittedName>
</protein>
<organism evidence="1 2">
    <name type="scientific">Mycolicibacterium fallax</name>
    <name type="common">Mycobacterium fallax</name>
    <dbReference type="NCBI Taxonomy" id="1793"/>
    <lineage>
        <taxon>Bacteria</taxon>
        <taxon>Bacillati</taxon>
        <taxon>Actinomycetota</taxon>
        <taxon>Actinomycetes</taxon>
        <taxon>Mycobacteriales</taxon>
        <taxon>Mycobacteriaceae</taxon>
        <taxon>Mycolicibacterium</taxon>
    </lineage>
</organism>
<proteinExistence type="predicted"/>
<dbReference type="RefSeq" id="WP_085094463.1">
    <property type="nucleotide sequence ID" value="NZ_AP022603.1"/>
</dbReference>
<dbReference type="STRING" id="1793.AWC04_06910"/>
<evidence type="ECO:0000313" key="1">
    <source>
        <dbReference type="EMBL" id="ORV05574.1"/>
    </source>
</evidence>
<evidence type="ECO:0000313" key="2">
    <source>
        <dbReference type="Proteomes" id="UP000193484"/>
    </source>
</evidence>
<dbReference type="EMBL" id="LQOJ01000024">
    <property type="protein sequence ID" value="ORV05574.1"/>
    <property type="molecule type" value="Genomic_DNA"/>
</dbReference>
<dbReference type="Proteomes" id="UP000193484">
    <property type="component" value="Unassembled WGS sequence"/>
</dbReference>
<comment type="caution">
    <text evidence="1">The sequence shown here is derived from an EMBL/GenBank/DDBJ whole genome shotgun (WGS) entry which is preliminary data.</text>
</comment>
<name>A0A1X1RGT2_MYCFA</name>
<sequence>MSEPPEYPPAYLPPQPAPPGYPPPGYPPPGCPPPPARAPLGGARIADIVATAFLCIAQLSLSAFGLLWSLFFPMAMDTCSARTCSNDLMTAAFAAAWGGIGAATLLALIGVVLGATRRRVMFVWPLLGTIIVVAASVGGAQLATAAGGL</sequence>
<accession>A0A1X1RGT2</accession>
<reference evidence="1 2" key="1">
    <citation type="submission" date="2016-01" db="EMBL/GenBank/DDBJ databases">
        <title>The new phylogeny of the genus Mycobacterium.</title>
        <authorList>
            <person name="Tarcisio F."/>
            <person name="Conor M."/>
            <person name="Antonella G."/>
            <person name="Elisabetta G."/>
            <person name="Giulia F.S."/>
            <person name="Sara T."/>
            <person name="Anna F."/>
            <person name="Clotilde B."/>
            <person name="Roberto B."/>
            <person name="Veronica D.S."/>
            <person name="Fabio R."/>
            <person name="Monica P."/>
            <person name="Olivier J."/>
            <person name="Enrico T."/>
            <person name="Nicola S."/>
        </authorList>
    </citation>
    <scope>NUCLEOTIDE SEQUENCE [LARGE SCALE GENOMIC DNA]</scope>
    <source>
        <strain evidence="1 2">DSM 44179</strain>
    </source>
</reference>
<dbReference type="AlphaFoldDB" id="A0A1X1RGT2"/>
<keyword evidence="2" id="KW-1185">Reference proteome</keyword>